<reference evidence="3" key="1">
    <citation type="submission" date="2022-04" db="EMBL/GenBank/DDBJ databases">
        <title>A functionally conserved STORR gene fusion in Papaver species that diverged 16.8 million years ago.</title>
        <authorList>
            <person name="Catania T."/>
        </authorList>
    </citation>
    <scope>NUCLEOTIDE SEQUENCE</scope>
    <source>
        <strain evidence="3">S-188037</strain>
    </source>
</reference>
<dbReference type="InterPro" id="IPR001810">
    <property type="entry name" value="F-box_dom"/>
</dbReference>
<evidence type="ECO:0008006" key="5">
    <source>
        <dbReference type="Google" id="ProtNLM"/>
    </source>
</evidence>
<dbReference type="EMBL" id="JAJJMB010012369">
    <property type="protein sequence ID" value="KAI3877736.1"/>
    <property type="molecule type" value="Genomic_DNA"/>
</dbReference>
<dbReference type="Proteomes" id="UP001202328">
    <property type="component" value="Unassembled WGS sequence"/>
</dbReference>
<dbReference type="Pfam" id="PF24758">
    <property type="entry name" value="LRR_At5g56370"/>
    <property type="match status" value="1"/>
</dbReference>
<proteinExistence type="predicted"/>
<feature type="domain" description="FBD" evidence="2">
    <location>
        <begin position="406"/>
        <end position="482"/>
    </location>
</feature>
<evidence type="ECO:0000313" key="3">
    <source>
        <dbReference type="EMBL" id="KAI3877736.1"/>
    </source>
</evidence>
<dbReference type="SMART" id="SM00256">
    <property type="entry name" value="FBOX"/>
    <property type="match status" value="1"/>
</dbReference>
<dbReference type="SMART" id="SM00579">
    <property type="entry name" value="FBD"/>
    <property type="match status" value="1"/>
</dbReference>
<dbReference type="AlphaFoldDB" id="A0AAD4S9B2"/>
<dbReference type="InterPro" id="IPR050232">
    <property type="entry name" value="FBL13/AtMIF1-like"/>
</dbReference>
<evidence type="ECO:0000259" key="1">
    <source>
        <dbReference type="SMART" id="SM00256"/>
    </source>
</evidence>
<evidence type="ECO:0000259" key="2">
    <source>
        <dbReference type="SMART" id="SM00579"/>
    </source>
</evidence>
<comment type="caution">
    <text evidence="3">The sequence shown here is derived from an EMBL/GenBank/DDBJ whole genome shotgun (WGS) entry which is preliminary data.</text>
</comment>
<dbReference type="PANTHER" id="PTHR31900">
    <property type="entry name" value="F-BOX/RNI SUPERFAMILY PROTEIN-RELATED"/>
    <property type="match status" value="1"/>
</dbReference>
<dbReference type="PANTHER" id="PTHR31900:SF30">
    <property type="entry name" value="SUPERFAMILY PROTEIN, PUTATIVE-RELATED"/>
    <property type="match status" value="1"/>
</dbReference>
<keyword evidence="4" id="KW-1185">Reference proteome</keyword>
<evidence type="ECO:0000313" key="4">
    <source>
        <dbReference type="Proteomes" id="UP001202328"/>
    </source>
</evidence>
<accession>A0AAD4S9B2</accession>
<dbReference type="Pfam" id="PF00646">
    <property type="entry name" value="F-box"/>
    <property type="match status" value="1"/>
</dbReference>
<dbReference type="InterPro" id="IPR006566">
    <property type="entry name" value="FBD"/>
</dbReference>
<dbReference type="Gene3D" id="1.20.1280.50">
    <property type="match status" value="1"/>
</dbReference>
<dbReference type="SUPFAM" id="SSF52058">
    <property type="entry name" value="L domain-like"/>
    <property type="match status" value="1"/>
</dbReference>
<dbReference type="InterPro" id="IPR053781">
    <property type="entry name" value="F-box_AtFBL13-like"/>
</dbReference>
<dbReference type="InterPro" id="IPR036047">
    <property type="entry name" value="F-box-like_dom_sf"/>
</dbReference>
<dbReference type="Pfam" id="PF08387">
    <property type="entry name" value="FBD"/>
    <property type="match status" value="1"/>
</dbReference>
<gene>
    <name evidence="3" type="ORF">MKW98_020217</name>
</gene>
<dbReference type="SUPFAM" id="SSF81383">
    <property type="entry name" value="F-box domain"/>
    <property type="match status" value="1"/>
</dbReference>
<organism evidence="3 4">
    <name type="scientific">Papaver atlanticum</name>
    <dbReference type="NCBI Taxonomy" id="357466"/>
    <lineage>
        <taxon>Eukaryota</taxon>
        <taxon>Viridiplantae</taxon>
        <taxon>Streptophyta</taxon>
        <taxon>Embryophyta</taxon>
        <taxon>Tracheophyta</taxon>
        <taxon>Spermatophyta</taxon>
        <taxon>Magnoliopsida</taxon>
        <taxon>Ranunculales</taxon>
        <taxon>Papaveraceae</taxon>
        <taxon>Papaveroideae</taxon>
        <taxon>Papaver</taxon>
    </lineage>
</organism>
<dbReference type="InterPro" id="IPR055411">
    <property type="entry name" value="LRR_FXL15/At3g58940/PEG3-like"/>
</dbReference>
<sequence>MERKTKPFEEDVGEDRISKLPDNLIHEILFFMDMKFAVQTCVLSKRWKNIWMSLPFIKSRCTSFREGRVINLSETVNRFLNFVDKVFELRDESDIQMVRLGFAILNDTSVETLNRWILAAVNHNVQTLSMCVNYYLKSGYEIPHQLLNSKSLKSLGLMAVGKCIDIILPKSMILPQIKMLGLVGIAISNLEFQRLFSSCPLLESVVIKKCDIQTSNQSNIIIDSRSLKLLVLIDNRHTHIGSADHSLSYTTKIYAPNAKDLTCTGFMREDFSLENLSSLSSARFEMSSGEEDETAETYFELPTEKKEVLAKRMLKLLGGVQNVRHLSLSSGFLEVLLQAPGTLYRQPLQLCNLLMLELEMRFTRGCLRSIAYLLKISPIIRTLKLKSMESNLADIGDDWEVRLSLTGMISHLKFVEIREVEGCENELKFLNFLLRNTTALEKVNLFFRSTGDSLSNGRQVRRFKRNLKVLQTASSSIQMNFI</sequence>
<name>A0AAD4S9B2_9MAGN</name>
<feature type="domain" description="F-box" evidence="1">
    <location>
        <begin position="20"/>
        <end position="60"/>
    </location>
</feature>
<dbReference type="CDD" id="cd22160">
    <property type="entry name" value="F-box_AtFBL13-like"/>
    <property type="match status" value="1"/>
</dbReference>
<protein>
    <recommendedName>
        <fullName evidence="5">F-box domain-containing protein</fullName>
    </recommendedName>
</protein>